<dbReference type="GO" id="GO:0030246">
    <property type="term" value="F:carbohydrate binding"/>
    <property type="evidence" value="ECO:0007669"/>
    <property type="project" value="UniProtKB-KW"/>
</dbReference>
<accession>A0A6P8TFP2</accession>
<keyword evidence="3" id="KW-0175">Coiled coil</keyword>
<dbReference type="InterPro" id="IPR018378">
    <property type="entry name" value="C-type_lectin_CS"/>
</dbReference>
<keyword evidence="5" id="KW-0472">Membrane</keyword>
<dbReference type="InterPro" id="IPR050111">
    <property type="entry name" value="C-type_lectin/snaclec_domain"/>
</dbReference>
<evidence type="ECO:0000313" key="7">
    <source>
        <dbReference type="Proteomes" id="UP000515161"/>
    </source>
</evidence>
<dbReference type="PROSITE" id="PS00615">
    <property type="entry name" value="C_TYPE_LECTIN_1"/>
    <property type="match status" value="1"/>
</dbReference>
<feature type="coiled-coil region" evidence="3">
    <location>
        <begin position="91"/>
        <end position="244"/>
    </location>
</feature>
<dbReference type="InterPro" id="IPR016186">
    <property type="entry name" value="C-type_lectin-like/link_sf"/>
</dbReference>
<dbReference type="CDD" id="cd03590">
    <property type="entry name" value="CLECT_DC-SIGN_like"/>
    <property type="match status" value="1"/>
</dbReference>
<dbReference type="InterPro" id="IPR033989">
    <property type="entry name" value="CD209-like_CTLD"/>
</dbReference>
<gene>
    <name evidence="8" type="primary">LOC117540252</name>
</gene>
<sequence length="371" mass="42884">MDLMEIDDDVYIDRHRSMEGLVTKVDFQRRKQPSRCVSVCLGLLCAVLLAGNIGQFIYYEIFSHPASGDPMQSGYVQDRPQSSDNNSAAERKQLETRLTNLTTEKDQLHQSYDSVTAERDELKVSFNKVGNERDMLRAATEQLQSNYSDLQREKEELQTEFSTLRSNRDQLQSTYTSLKTNHDQMQLSYSSVTAERDEFKASFNNLQTEKDQLQREHSQLESNHSVLRREKGELQKKIDKIRARPCQTGWSKFDISCYFVSSVFKNWTLSRQECIEEGADLVVIDSLEEQEFLNMLMHKGQNVWIGLTDSLQEGTWMWVDGSNVTTKFWQPGQPNSYNRNQDCGENIQKTPGVGQWNDDGCFAVQNWICEK</sequence>
<keyword evidence="5" id="KW-1133">Transmembrane helix</keyword>
<evidence type="ECO:0000256" key="5">
    <source>
        <dbReference type="SAM" id="Phobius"/>
    </source>
</evidence>
<dbReference type="PROSITE" id="PS50041">
    <property type="entry name" value="C_TYPE_LECTIN_2"/>
    <property type="match status" value="1"/>
</dbReference>
<dbReference type="AlphaFoldDB" id="A0A6P8TFP2"/>
<feature type="compositionally biased region" description="Polar residues" evidence="4">
    <location>
        <begin position="79"/>
        <end position="88"/>
    </location>
</feature>
<dbReference type="SUPFAM" id="SSF56436">
    <property type="entry name" value="C-type lectin-like"/>
    <property type="match status" value="1"/>
</dbReference>
<keyword evidence="5" id="KW-0812">Transmembrane</keyword>
<keyword evidence="2" id="KW-1015">Disulfide bond</keyword>
<feature type="domain" description="C-type lectin" evidence="6">
    <location>
        <begin position="253"/>
        <end position="370"/>
    </location>
</feature>
<dbReference type="PANTHER" id="PTHR22803">
    <property type="entry name" value="MANNOSE, PHOSPHOLIPASE, LECTIN RECEPTOR RELATED"/>
    <property type="match status" value="1"/>
</dbReference>
<dbReference type="Gene3D" id="1.20.5.400">
    <property type="match status" value="3"/>
</dbReference>
<dbReference type="Proteomes" id="UP000515161">
    <property type="component" value="Unplaced"/>
</dbReference>
<feature type="region of interest" description="Disordered" evidence="4">
    <location>
        <begin position="70"/>
        <end position="90"/>
    </location>
</feature>
<evidence type="ECO:0000256" key="1">
    <source>
        <dbReference type="ARBA" id="ARBA00022734"/>
    </source>
</evidence>
<feature type="transmembrane region" description="Helical" evidence="5">
    <location>
        <begin position="36"/>
        <end position="58"/>
    </location>
</feature>
<dbReference type="Gene3D" id="3.10.100.10">
    <property type="entry name" value="Mannose-Binding Protein A, subunit A"/>
    <property type="match status" value="1"/>
</dbReference>
<organism evidence="7 8">
    <name type="scientific">Gymnodraco acuticeps</name>
    <name type="common">Antarctic dragonfish</name>
    <dbReference type="NCBI Taxonomy" id="8218"/>
    <lineage>
        <taxon>Eukaryota</taxon>
        <taxon>Metazoa</taxon>
        <taxon>Chordata</taxon>
        <taxon>Craniata</taxon>
        <taxon>Vertebrata</taxon>
        <taxon>Euteleostomi</taxon>
        <taxon>Actinopterygii</taxon>
        <taxon>Neopterygii</taxon>
        <taxon>Teleostei</taxon>
        <taxon>Neoteleostei</taxon>
        <taxon>Acanthomorphata</taxon>
        <taxon>Eupercaria</taxon>
        <taxon>Perciformes</taxon>
        <taxon>Notothenioidei</taxon>
        <taxon>Bathydraconidae</taxon>
        <taxon>Gymnodraco</taxon>
    </lineage>
</organism>
<protein>
    <submittedName>
        <fullName evidence="8">Asialoglycoprotein receptor 1-like isoform X2</fullName>
    </submittedName>
</protein>
<evidence type="ECO:0000256" key="3">
    <source>
        <dbReference type="SAM" id="Coils"/>
    </source>
</evidence>
<reference evidence="8" key="1">
    <citation type="submission" date="2025-08" db="UniProtKB">
        <authorList>
            <consortium name="RefSeq"/>
        </authorList>
    </citation>
    <scope>IDENTIFICATION</scope>
</reference>
<dbReference type="InterPro" id="IPR001304">
    <property type="entry name" value="C-type_lectin-like"/>
</dbReference>
<evidence type="ECO:0000256" key="4">
    <source>
        <dbReference type="SAM" id="MobiDB-lite"/>
    </source>
</evidence>
<keyword evidence="1" id="KW-0430">Lectin</keyword>
<evidence type="ECO:0000313" key="8">
    <source>
        <dbReference type="RefSeq" id="XP_034062729.1"/>
    </source>
</evidence>
<evidence type="ECO:0000256" key="2">
    <source>
        <dbReference type="ARBA" id="ARBA00023157"/>
    </source>
</evidence>
<dbReference type="SMART" id="SM00034">
    <property type="entry name" value="CLECT"/>
    <property type="match status" value="1"/>
</dbReference>
<dbReference type="RefSeq" id="XP_034062729.1">
    <property type="nucleotide sequence ID" value="XM_034206838.1"/>
</dbReference>
<evidence type="ECO:0000259" key="6">
    <source>
        <dbReference type="PROSITE" id="PS50041"/>
    </source>
</evidence>
<dbReference type="InterPro" id="IPR016187">
    <property type="entry name" value="CTDL_fold"/>
</dbReference>
<keyword evidence="7" id="KW-1185">Reference proteome</keyword>
<dbReference type="Pfam" id="PF00059">
    <property type="entry name" value="Lectin_C"/>
    <property type="match status" value="1"/>
</dbReference>
<dbReference type="GeneID" id="117540252"/>
<name>A0A6P8TFP2_GYMAC</name>
<proteinExistence type="predicted"/>